<evidence type="ECO:0000256" key="2">
    <source>
        <dbReference type="SAM" id="Phobius"/>
    </source>
</evidence>
<sequence>MSGSVKSTKGKKTGFLIAAIVLSLLSIGYLCLTIFIKPISSWTPEDTVEYSATFSGSERTDNGYLISTEEYLFSLLLQEDVLTDPTAIDELRPGEKIYFRLLKGTVDLVINEPYLTEMTAITFRTEDREIVSFESQNAALEKSVQQLKITGACATAISFLLSGLFYTLYGIKQKRERPNGGGNAEAARNARNDL</sequence>
<comment type="caution">
    <text evidence="3">The sequence shown here is derived from an EMBL/GenBank/DDBJ whole genome shotgun (WGS) entry which is preliminary data.</text>
</comment>
<keyword evidence="2" id="KW-0812">Transmembrane</keyword>
<dbReference type="EMBL" id="DXBB01000018">
    <property type="protein sequence ID" value="HIZ72135.1"/>
    <property type="molecule type" value="Genomic_DNA"/>
</dbReference>
<reference evidence="3" key="1">
    <citation type="journal article" date="2021" name="PeerJ">
        <title>Extensive microbial diversity within the chicken gut microbiome revealed by metagenomics and culture.</title>
        <authorList>
            <person name="Gilroy R."/>
            <person name="Ravi A."/>
            <person name="Getino M."/>
            <person name="Pursley I."/>
            <person name="Horton D.L."/>
            <person name="Alikhan N.F."/>
            <person name="Baker D."/>
            <person name="Gharbi K."/>
            <person name="Hall N."/>
            <person name="Watson M."/>
            <person name="Adriaenssens E.M."/>
            <person name="Foster-Nyarko E."/>
            <person name="Jarju S."/>
            <person name="Secka A."/>
            <person name="Antonio M."/>
            <person name="Oren A."/>
            <person name="Chaudhuri R.R."/>
            <person name="La Ragione R."/>
            <person name="Hildebrand F."/>
            <person name="Pallen M.J."/>
        </authorList>
    </citation>
    <scope>NUCLEOTIDE SEQUENCE</scope>
    <source>
        <strain evidence="3">ChiW7-2402</strain>
    </source>
</reference>
<proteinExistence type="predicted"/>
<evidence type="ECO:0000313" key="3">
    <source>
        <dbReference type="EMBL" id="HIZ72135.1"/>
    </source>
</evidence>
<dbReference type="AlphaFoldDB" id="A0A9D2G4C4"/>
<evidence type="ECO:0000313" key="4">
    <source>
        <dbReference type="Proteomes" id="UP000824102"/>
    </source>
</evidence>
<gene>
    <name evidence="3" type="ORF">H9964_00980</name>
</gene>
<name>A0A9D2G4C4_9FIRM</name>
<feature type="transmembrane region" description="Helical" evidence="2">
    <location>
        <begin position="15"/>
        <end position="36"/>
    </location>
</feature>
<keyword evidence="2" id="KW-0472">Membrane</keyword>
<reference evidence="3" key="2">
    <citation type="submission" date="2021-04" db="EMBL/GenBank/DDBJ databases">
        <authorList>
            <person name="Gilroy R."/>
        </authorList>
    </citation>
    <scope>NUCLEOTIDE SEQUENCE</scope>
    <source>
        <strain evidence="3">ChiW7-2402</strain>
    </source>
</reference>
<organism evidence="3 4">
    <name type="scientific">Candidatus Gallimonas intestinavium</name>
    <dbReference type="NCBI Taxonomy" id="2838603"/>
    <lineage>
        <taxon>Bacteria</taxon>
        <taxon>Bacillati</taxon>
        <taxon>Bacillota</taxon>
        <taxon>Clostridia</taxon>
        <taxon>Candidatus Gallimonas</taxon>
    </lineage>
</organism>
<protein>
    <submittedName>
        <fullName evidence="3">Uncharacterized protein</fullName>
    </submittedName>
</protein>
<dbReference type="Proteomes" id="UP000824102">
    <property type="component" value="Unassembled WGS sequence"/>
</dbReference>
<evidence type="ECO:0000256" key="1">
    <source>
        <dbReference type="SAM" id="MobiDB-lite"/>
    </source>
</evidence>
<feature type="region of interest" description="Disordered" evidence="1">
    <location>
        <begin position="175"/>
        <end position="194"/>
    </location>
</feature>
<accession>A0A9D2G4C4</accession>
<feature type="transmembrane region" description="Helical" evidence="2">
    <location>
        <begin position="149"/>
        <end position="169"/>
    </location>
</feature>
<keyword evidence="2" id="KW-1133">Transmembrane helix</keyword>